<evidence type="ECO:0000256" key="2">
    <source>
        <dbReference type="ARBA" id="ARBA00023002"/>
    </source>
</evidence>
<evidence type="ECO:0000313" key="6">
    <source>
        <dbReference type="Proteomes" id="UP001165124"/>
    </source>
</evidence>
<dbReference type="InterPro" id="IPR006660">
    <property type="entry name" value="Arsenate_reductase-like"/>
</dbReference>
<dbReference type="Proteomes" id="UP001165124">
    <property type="component" value="Unassembled WGS sequence"/>
</dbReference>
<evidence type="ECO:0000256" key="4">
    <source>
        <dbReference type="SAM" id="MobiDB-lite"/>
    </source>
</evidence>
<comment type="caution">
    <text evidence="5">The sequence shown here is derived from an EMBL/GenBank/DDBJ whole genome shotgun (WGS) entry which is preliminary data.</text>
</comment>
<sequence>MGGGRSPAHRLPDLVRGTAAHHRGRPRRRGSGRMTTEIWHNPRCSKSRAAKAALDEAGVSYTERRYLDDPPTAEELDEVLTRIGADPWDVARLNEPIAKELDLKNLERDRARWIEVMVANPVLIQRPIVLTGDGKAVVARDPESVRRALDSA</sequence>
<organism evidence="5 6">
    <name type="scientific">Actinomadura rubrobrunea</name>
    <dbReference type="NCBI Taxonomy" id="115335"/>
    <lineage>
        <taxon>Bacteria</taxon>
        <taxon>Bacillati</taxon>
        <taxon>Actinomycetota</taxon>
        <taxon>Actinomycetes</taxon>
        <taxon>Streptosporangiales</taxon>
        <taxon>Thermomonosporaceae</taxon>
        <taxon>Actinomadura</taxon>
    </lineage>
</organism>
<dbReference type="Gene3D" id="3.40.30.10">
    <property type="entry name" value="Glutaredoxin"/>
    <property type="match status" value="1"/>
</dbReference>
<reference evidence="5" key="1">
    <citation type="submission" date="2023-02" db="EMBL/GenBank/DDBJ databases">
        <title>Actinomadura rubrobrunea NBRC 14622.</title>
        <authorList>
            <person name="Ichikawa N."/>
            <person name="Sato H."/>
            <person name="Tonouchi N."/>
        </authorList>
    </citation>
    <scope>NUCLEOTIDE SEQUENCE</scope>
    <source>
        <strain evidence="5">NBRC 14622</strain>
    </source>
</reference>
<evidence type="ECO:0000313" key="5">
    <source>
        <dbReference type="EMBL" id="GLW63068.1"/>
    </source>
</evidence>
<proteinExistence type="inferred from homology"/>
<dbReference type="CDD" id="cd03034">
    <property type="entry name" value="ArsC_ArsC"/>
    <property type="match status" value="1"/>
</dbReference>
<dbReference type="PANTHER" id="PTHR30041">
    <property type="entry name" value="ARSENATE REDUCTASE"/>
    <property type="match status" value="1"/>
</dbReference>
<evidence type="ECO:0008006" key="7">
    <source>
        <dbReference type="Google" id="ProtNLM"/>
    </source>
</evidence>
<accession>A0A9W6PU93</accession>
<feature type="compositionally biased region" description="Basic residues" evidence="4">
    <location>
        <begin position="19"/>
        <end position="31"/>
    </location>
</feature>
<keyword evidence="6" id="KW-1185">Reference proteome</keyword>
<protein>
    <recommendedName>
        <fullName evidence="7">Arsenate reductase family protein</fullName>
    </recommendedName>
</protein>
<comment type="similarity">
    <text evidence="1 3">Belongs to the ArsC family.</text>
</comment>
<feature type="region of interest" description="Disordered" evidence="4">
    <location>
        <begin position="1"/>
        <end position="35"/>
    </location>
</feature>
<name>A0A9W6PU93_9ACTN</name>
<dbReference type="PROSITE" id="PS51353">
    <property type="entry name" value="ARSC"/>
    <property type="match status" value="1"/>
</dbReference>
<dbReference type="InterPro" id="IPR006659">
    <property type="entry name" value="Arsenate_reductase"/>
</dbReference>
<gene>
    <name evidence="5" type="ORF">Arub01_13120</name>
</gene>
<evidence type="ECO:0000256" key="3">
    <source>
        <dbReference type="PROSITE-ProRule" id="PRU01282"/>
    </source>
</evidence>
<dbReference type="Pfam" id="PF03960">
    <property type="entry name" value="ArsC"/>
    <property type="match status" value="1"/>
</dbReference>
<evidence type="ECO:0000256" key="1">
    <source>
        <dbReference type="ARBA" id="ARBA00007198"/>
    </source>
</evidence>
<keyword evidence="2" id="KW-0560">Oxidoreductase</keyword>
<dbReference type="InterPro" id="IPR036249">
    <property type="entry name" value="Thioredoxin-like_sf"/>
</dbReference>
<dbReference type="SUPFAM" id="SSF52833">
    <property type="entry name" value="Thioredoxin-like"/>
    <property type="match status" value="1"/>
</dbReference>
<dbReference type="PANTHER" id="PTHR30041:SF4">
    <property type="entry name" value="ARSENATE REDUCTASE"/>
    <property type="match status" value="1"/>
</dbReference>
<dbReference type="AlphaFoldDB" id="A0A9W6PU93"/>
<dbReference type="EMBL" id="BSRZ01000002">
    <property type="protein sequence ID" value="GLW63068.1"/>
    <property type="molecule type" value="Genomic_DNA"/>
</dbReference>
<dbReference type="GO" id="GO:0008794">
    <property type="term" value="F:arsenate reductase (glutaredoxin) activity"/>
    <property type="evidence" value="ECO:0007669"/>
    <property type="project" value="InterPro"/>
</dbReference>